<protein>
    <submittedName>
        <fullName evidence="2">Effector binding domain-containing protein</fullName>
    </submittedName>
</protein>
<dbReference type="Pfam" id="PF14526">
    <property type="entry name" value="Cass2"/>
    <property type="match status" value="1"/>
</dbReference>
<dbReference type="InterPro" id="IPR010499">
    <property type="entry name" value="AraC_E-bd"/>
</dbReference>
<dbReference type="InterPro" id="IPR011256">
    <property type="entry name" value="Reg_factor_effector_dom_sf"/>
</dbReference>
<name>A0A7G9QGX8_9SPHI</name>
<dbReference type="KEGG" id="proe:H9L23_00330"/>
<organism evidence="2 3">
    <name type="scientific">Pedobacter roseus</name>
    <dbReference type="NCBI Taxonomy" id="336820"/>
    <lineage>
        <taxon>Bacteria</taxon>
        <taxon>Pseudomonadati</taxon>
        <taxon>Bacteroidota</taxon>
        <taxon>Sphingobacteriia</taxon>
        <taxon>Sphingobacteriales</taxon>
        <taxon>Sphingobacteriaceae</taxon>
        <taxon>Pedobacter</taxon>
    </lineage>
</organism>
<dbReference type="SUPFAM" id="SSF55136">
    <property type="entry name" value="Probable bacterial effector-binding domain"/>
    <property type="match status" value="1"/>
</dbReference>
<evidence type="ECO:0000313" key="3">
    <source>
        <dbReference type="Proteomes" id="UP000515806"/>
    </source>
</evidence>
<evidence type="ECO:0000313" key="2">
    <source>
        <dbReference type="EMBL" id="QNN42603.1"/>
    </source>
</evidence>
<dbReference type="SMART" id="SM00871">
    <property type="entry name" value="AraC_E_bind"/>
    <property type="match status" value="1"/>
</dbReference>
<accession>A0A7G9QGX8</accession>
<gene>
    <name evidence="2" type="ORF">H9L23_00330</name>
</gene>
<dbReference type="Proteomes" id="UP000515806">
    <property type="component" value="Chromosome"/>
</dbReference>
<feature type="domain" description="AraC effector-binding" evidence="1">
    <location>
        <begin position="1"/>
        <end position="149"/>
    </location>
</feature>
<dbReference type="EMBL" id="CP060723">
    <property type="protein sequence ID" value="QNN42603.1"/>
    <property type="molecule type" value="Genomic_DNA"/>
</dbReference>
<dbReference type="RefSeq" id="WP_187593110.1">
    <property type="nucleotide sequence ID" value="NZ_CP060723.1"/>
</dbReference>
<dbReference type="AlphaFoldDB" id="A0A7G9QGX8"/>
<dbReference type="Gene3D" id="3.20.80.10">
    <property type="entry name" value="Regulatory factor, effector binding domain"/>
    <property type="match status" value="1"/>
</dbReference>
<keyword evidence="3" id="KW-1185">Reference proteome</keyword>
<dbReference type="PANTHER" id="PTHR36444">
    <property type="entry name" value="TRANSCRIPTIONAL REGULATOR PROTEIN YOBU-RELATED"/>
    <property type="match status" value="1"/>
</dbReference>
<evidence type="ECO:0000259" key="1">
    <source>
        <dbReference type="SMART" id="SM00871"/>
    </source>
</evidence>
<proteinExistence type="predicted"/>
<dbReference type="PANTHER" id="PTHR36444:SF2">
    <property type="entry name" value="TRANSCRIPTIONAL REGULATOR PROTEIN YOBU-RELATED"/>
    <property type="match status" value="1"/>
</dbReference>
<dbReference type="InterPro" id="IPR029441">
    <property type="entry name" value="Cass2"/>
</dbReference>
<reference evidence="2 3" key="1">
    <citation type="submission" date="2020-08" db="EMBL/GenBank/DDBJ databases">
        <title>Genome sequence of Pedobacter roseus KACC 11594T.</title>
        <authorList>
            <person name="Hyun D.-W."/>
            <person name="Bae J.-W."/>
        </authorList>
    </citation>
    <scope>NUCLEOTIDE SEQUENCE [LARGE SCALE GENOMIC DNA]</scope>
    <source>
        <strain evidence="2 3">KACC 11594</strain>
    </source>
</reference>
<dbReference type="InterPro" id="IPR053182">
    <property type="entry name" value="YobU-like_regulator"/>
</dbReference>
<sequence>MTKGFKIIGIATRTTNQNNQSAEDLGKLWSQFYAENIFEKIPDKVSSDIITIYTDYVSNYTEAYTAIIGILVSTLDSVPEGLTGREFEAENFQKFTAKGAMPNAVVNTWINIWQQDKELNRKYTYDLEVYGEKSQDGENAEVDIFIAIK</sequence>